<dbReference type="EMBL" id="SRMA01027358">
    <property type="protein sequence ID" value="TRY54177.1"/>
    <property type="molecule type" value="Genomic_DNA"/>
</dbReference>
<proteinExistence type="predicted"/>
<dbReference type="OrthoDB" id="5986624at2759"/>
<sequence length="159" mass="18328">MLYGSVSQIMVITKQCIKSRRECDKYFQNQDWSPFCRSDKSRRGLCVLLCPKWGMREKSLRNTALMFVHNDEGRAVTSSVSVTDDSEEWVYEDDMMSFSTENLSQNRATSMPEIFDSNSSTAHNFSDWSIEDIQPQEVENFQFADVDLLPPPALFADEL</sequence>
<organism evidence="1 2">
    <name type="scientific">Danionella cerebrum</name>
    <dbReference type="NCBI Taxonomy" id="2873325"/>
    <lineage>
        <taxon>Eukaryota</taxon>
        <taxon>Metazoa</taxon>
        <taxon>Chordata</taxon>
        <taxon>Craniata</taxon>
        <taxon>Vertebrata</taxon>
        <taxon>Euteleostomi</taxon>
        <taxon>Actinopterygii</taxon>
        <taxon>Neopterygii</taxon>
        <taxon>Teleostei</taxon>
        <taxon>Ostariophysi</taxon>
        <taxon>Cypriniformes</taxon>
        <taxon>Danionidae</taxon>
        <taxon>Danioninae</taxon>
        <taxon>Danionella</taxon>
    </lineage>
</organism>
<dbReference type="AlphaFoldDB" id="A0A553MLW0"/>
<keyword evidence="2" id="KW-1185">Reference proteome</keyword>
<accession>A0A553MLW0</accession>
<dbReference type="Proteomes" id="UP000316079">
    <property type="component" value="Unassembled WGS sequence"/>
</dbReference>
<evidence type="ECO:0000313" key="1">
    <source>
        <dbReference type="EMBL" id="TRY54177.1"/>
    </source>
</evidence>
<name>A0A553MLW0_9TELE</name>
<gene>
    <name evidence="1" type="ORF">DNTS_030452</name>
</gene>
<comment type="caution">
    <text evidence="1">The sequence shown here is derived from an EMBL/GenBank/DDBJ whole genome shotgun (WGS) entry which is preliminary data.</text>
</comment>
<evidence type="ECO:0000313" key="2">
    <source>
        <dbReference type="Proteomes" id="UP000316079"/>
    </source>
</evidence>
<dbReference type="STRING" id="623744.A0A553MLW0"/>
<reference evidence="1 2" key="1">
    <citation type="journal article" date="2019" name="Sci. Data">
        <title>Hybrid genome assembly and annotation of Danionella translucida.</title>
        <authorList>
            <person name="Kadobianskyi M."/>
            <person name="Schulze L."/>
            <person name="Schuelke M."/>
            <person name="Judkewitz B."/>
        </authorList>
    </citation>
    <scope>NUCLEOTIDE SEQUENCE [LARGE SCALE GENOMIC DNA]</scope>
    <source>
        <strain evidence="1 2">Bolton</strain>
    </source>
</reference>
<protein>
    <submittedName>
        <fullName evidence="1">Uncharacterized protein</fullName>
    </submittedName>
</protein>